<dbReference type="Proteomes" id="UP000799779">
    <property type="component" value="Unassembled WGS sequence"/>
</dbReference>
<evidence type="ECO:0000313" key="1">
    <source>
        <dbReference type="EMBL" id="KAF1993880.1"/>
    </source>
</evidence>
<dbReference type="EMBL" id="ML977681">
    <property type="protein sequence ID" value="KAF1993880.1"/>
    <property type="molecule type" value="Genomic_DNA"/>
</dbReference>
<name>A0A6A5VWV4_9PLEO</name>
<keyword evidence="2" id="KW-1185">Reference proteome</keyword>
<protein>
    <submittedName>
        <fullName evidence="1">Uncharacterized protein</fullName>
    </submittedName>
</protein>
<gene>
    <name evidence="1" type="ORF">P154DRAFT_582360</name>
</gene>
<evidence type="ECO:0000313" key="2">
    <source>
        <dbReference type="Proteomes" id="UP000799779"/>
    </source>
</evidence>
<reference evidence="1" key="1">
    <citation type="journal article" date="2020" name="Stud. Mycol.">
        <title>101 Dothideomycetes genomes: a test case for predicting lifestyles and emergence of pathogens.</title>
        <authorList>
            <person name="Haridas S."/>
            <person name="Albert R."/>
            <person name="Binder M."/>
            <person name="Bloem J."/>
            <person name="Labutti K."/>
            <person name="Salamov A."/>
            <person name="Andreopoulos B."/>
            <person name="Baker S."/>
            <person name="Barry K."/>
            <person name="Bills G."/>
            <person name="Bluhm B."/>
            <person name="Cannon C."/>
            <person name="Castanera R."/>
            <person name="Culley D."/>
            <person name="Daum C."/>
            <person name="Ezra D."/>
            <person name="Gonzalez J."/>
            <person name="Henrissat B."/>
            <person name="Kuo A."/>
            <person name="Liang C."/>
            <person name="Lipzen A."/>
            <person name="Lutzoni F."/>
            <person name="Magnuson J."/>
            <person name="Mondo S."/>
            <person name="Nolan M."/>
            <person name="Ohm R."/>
            <person name="Pangilinan J."/>
            <person name="Park H.-J."/>
            <person name="Ramirez L."/>
            <person name="Alfaro M."/>
            <person name="Sun H."/>
            <person name="Tritt A."/>
            <person name="Yoshinaga Y."/>
            <person name="Zwiers L.-H."/>
            <person name="Turgeon B."/>
            <person name="Goodwin S."/>
            <person name="Spatafora J."/>
            <person name="Crous P."/>
            <person name="Grigoriev I."/>
        </authorList>
    </citation>
    <scope>NUCLEOTIDE SEQUENCE</scope>
    <source>
        <strain evidence="1">CBS 123094</strain>
    </source>
</reference>
<accession>A0A6A5VWV4</accession>
<dbReference type="AlphaFoldDB" id="A0A6A5VWV4"/>
<proteinExistence type="predicted"/>
<sequence>MVYFGCGRQGCAGTILEALPQLGDDPYMDRWRARLAGATSNGHACSTLVSALEAPWRHPGSTLEAAPSVCIGGSAKQRVAGPDGEQPAKALSTLEDAANPRPCSVVSCSHHRNVPRSLRISCADLATRRFGVSQTPGFEQLRGGGGSEALTTVVDGVTH</sequence>
<organism evidence="1 2">
    <name type="scientific">Amniculicola lignicola CBS 123094</name>
    <dbReference type="NCBI Taxonomy" id="1392246"/>
    <lineage>
        <taxon>Eukaryota</taxon>
        <taxon>Fungi</taxon>
        <taxon>Dikarya</taxon>
        <taxon>Ascomycota</taxon>
        <taxon>Pezizomycotina</taxon>
        <taxon>Dothideomycetes</taxon>
        <taxon>Pleosporomycetidae</taxon>
        <taxon>Pleosporales</taxon>
        <taxon>Amniculicolaceae</taxon>
        <taxon>Amniculicola</taxon>
    </lineage>
</organism>